<proteinExistence type="predicted"/>
<dbReference type="AlphaFoldDB" id="A0A4Y2PCK8"/>
<protein>
    <submittedName>
        <fullName evidence="2">Uncharacterized protein</fullName>
    </submittedName>
</protein>
<name>A0A4Y2PCK8_ARAVE</name>
<reference evidence="2 3" key="1">
    <citation type="journal article" date="2019" name="Sci. Rep.">
        <title>Orb-weaving spider Araneus ventricosus genome elucidates the spidroin gene catalogue.</title>
        <authorList>
            <person name="Kono N."/>
            <person name="Nakamura H."/>
            <person name="Ohtoshi R."/>
            <person name="Moran D.A.P."/>
            <person name="Shinohara A."/>
            <person name="Yoshida Y."/>
            <person name="Fujiwara M."/>
            <person name="Mori M."/>
            <person name="Tomita M."/>
            <person name="Arakawa K."/>
        </authorList>
    </citation>
    <scope>NUCLEOTIDE SEQUENCE [LARGE SCALE GENOMIC DNA]</scope>
</reference>
<feature type="region of interest" description="Disordered" evidence="1">
    <location>
        <begin position="1"/>
        <end position="51"/>
    </location>
</feature>
<comment type="caution">
    <text evidence="2">The sequence shown here is derived from an EMBL/GenBank/DDBJ whole genome shotgun (WGS) entry which is preliminary data.</text>
</comment>
<evidence type="ECO:0000313" key="2">
    <source>
        <dbReference type="EMBL" id="GBN48832.1"/>
    </source>
</evidence>
<feature type="compositionally biased region" description="Polar residues" evidence="1">
    <location>
        <begin position="86"/>
        <end position="124"/>
    </location>
</feature>
<organism evidence="2 3">
    <name type="scientific">Araneus ventricosus</name>
    <name type="common">Orbweaver spider</name>
    <name type="synonym">Epeira ventricosa</name>
    <dbReference type="NCBI Taxonomy" id="182803"/>
    <lineage>
        <taxon>Eukaryota</taxon>
        <taxon>Metazoa</taxon>
        <taxon>Ecdysozoa</taxon>
        <taxon>Arthropoda</taxon>
        <taxon>Chelicerata</taxon>
        <taxon>Arachnida</taxon>
        <taxon>Araneae</taxon>
        <taxon>Araneomorphae</taxon>
        <taxon>Entelegynae</taxon>
        <taxon>Araneoidea</taxon>
        <taxon>Araneidae</taxon>
        <taxon>Araneus</taxon>
    </lineage>
</organism>
<dbReference type="Proteomes" id="UP000499080">
    <property type="component" value="Unassembled WGS sequence"/>
</dbReference>
<evidence type="ECO:0000256" key="1">
    <source>
        <dbReference type="SAM" id="MobiDB-lite"/>
    </source>
</evidence>
<dbReference type="EMBL" id="BGPR01010946">
    <property type="protein sequence ID" value="GBN48832.1"/>
    <property type="molecule type" value="Genomic_DNA"/>
</dbReference>
<feature type="compositionally biased region" description="Basic residues" evidence="1">
    <location>
        <begin position="27"/>
        <end position="51"/>
    </location>
</feature>
<feature type="compositionally biased region" description="Polar residues" evidence="1">
    <location>
        <begin position="1"/>
        <end position="11"/>
    </location>
</feature>
<sequence length="134" mass="15518">MTPLTRGSSNDPFDPEYDSTSEMYPKERHHKINAEQHRRHHKINTEQHRRHHKGITAFVSSNPITPLIQVQDITRSTQNNIEDITSSTQNNIEDIRRSTQNNIEDITRSTQNSIADITGPTQNKHSTRQPLDRD</sequence>
<accession>A0A4Y2PCK8</accession>
<evidence type="ECO:0000313" key="3">
    <source>
        <dbReference type="Proteomes" id="UP000499080"/>
    </source>
</evidence>
<keyword evidence="3" id="KW-1185">Reference proteome</keyword>
<gene>
    <name evidence="2" type="ORF">AVEN_156541_1</name>
</gene>
<feature type="region of interest" description="Disordered" evidence="1">
    <location>
        <begin position="86"/>
        <end position="134"/>
    </location>
</feature>